<proteinExistence type="predicted"/>
<name>A0ACC6R8I4_9GAMM</name>
<organism evidence="1 2">
    <name type="scientific">Pseudoalteromonas undina</name>
    <dbReference type="NCBI Taxonomy" id="43660"/>
    <lineage>
        <taxon>Bacteria</taxon>
        <taxon>Pseudomonadati</taxon>
        <taxon>Pseudomonadota</taxon>
        <taxon>Gammaproteobacteria</taxon>
        <taxon>Alteromonadales</taxon>
        <taxon>Pseudoalteromonadaceae</taxon>
        <taxon>Pseudoalteromonas</taxon>
    </lineage>
</organism>
<evidence type="ECO:0000313" key="2">
    <source>
        <dbReference type="Proteomes" id="UP001374952"/>
    </source>
</evidence>
<dbReference type="EMBL" id="JBAKAX010000033">
    <property type="protein sequence ID" value="MEL0606253.1"/>
    <property type="molecule type" value="Genomic_DNA"/>
</dbReference>
<keyword evidence="2" id="KW-1185">Reference proteome</keyword>
<evidence type="ECO:0000313" key="1">
    <source>
        <dbReference type="EMBL" id="MEL0606253.1"/>
    </source>
</evidence>
<sequence length="157" mass="18514">MNKWILVLLSFISTYAYAGEAYTQSKCASIKKERESIRSQFRQGYSVKKGERLTARDKVLFSQLAKHCNKSKKSNHSYRPHASRSVNTNWLLNQKVSNMTLHSASYKNKAKIEAWSKFYKLPKRCRKKEMETSDFVWCSEYRVAQKQVFETQWQGRP</sequence>
<protein>
    <submittedName>
        <fullName evidence="1">Uncharacterized protein</fullName>
    </submittedName>
</protein>
<accession>A0ACC6R8I4</accession>
<gene>
    <name evidence="1" type="ORF">V6250_18950</name>
</gene>
<reference evidence="1" key="1">
    <citation type="submission" date="2024-02" db="EMBL/GenBank/DDBJ databases">
        <title>Bacteria isolated from the canopy kelp, Nereocystis luetkeana.</title>
        <authorList>
            <person name="Pfister C.A."/>
            <person name="Younker I.T."/>
            <person name="Light S.H."/>
        </authorList>
    </citation>
    <scope>NUCLEOTIDE SEQUENCE</scope>
    <source>
        <strain evidence="1">TN.2.01</strain>
    </source>
</reference>
<dbReference type="Proteomes" id="UP001374952">
    <property type="component" value="Unassembled WGS sequence"/>
</dbReference>
<comment type="caution">
    <text evidence="1">The sequence shown here is derived from an EMBL/GenBank/DDBJ whole genome shotgun (WGS) entry which is preliminary data.</text>
</comment>